<dbReference type="PANTHER" id="PTHR12143:SF19">
    <property type="entry name" value="PEPTIDE-N(4)-(N-ACETYL-BETA-GLUCOSAMINYL)ASPARAGINE AMIDASE"/>
    <property type="match status" value="1"/>
</dbReference>
<reference evidence="15" key="1">
    <citation type="journal article" date="2020" name="BMC">
        <title>Leishmania infection induces a limited differential gene expression in the sand fly midgut.</title>
        <authorList>
            <person name="Coutinho-Abreu I.V."/>
            <person name="Serafim T.D."/>
            <person name="Meneses C."/>
            <person name="Kamhawi S."/>
            <person name="Oliveira F."/>
            <person name="Valenzuela J.G."/>
        </authorList>
    </citation>
    <scope>NUCLEOTIDE SEQUENCE</scope>
    <source>
        <strain evidence="15">Jacobina</strain>
        <tissue evidence="15">Midgut</tissue>
    </source>
</reference>
<evidence type="ECO:0000313" key="15">
    <source>
        <dbReference type="EMBL" id="MBC1174807.1"/>
    </source>
</evidence>
<proteinExistence type="inferred from homology"/>
<dbReference type="InterPro" id="IPR050883">
    <property type="entry name" value="PNGase"/>
</dbReference>
<dbReference type="Pfam" id="PF04721">
    <property type="entry name" value="PAW"/>
    <property type="match status" value="1"/>
</dbReference>
<comment type="function">
    <text evidence="11">Specifically deglycosylates the denatured form of N-linked glycoproteins in the cytoplasm and assists their proteasome-mediated degradation. Cleaves the beta-aspartyl-glucosamine (GlcNAc) of the glycan and the amide side chain of Asn, converting Asn to Asp. Prefers proteins containing high-mannose over those bearing complex type oligosaccharides. Can recognize misfolded proteins in the endoplasmic reticulum that are exported to the cytosol to be destroyed and deglycosylate them, while it has no activity toward native proteins. Deglycosylation is a prerequisite for subsequent proteasome-mediated degradation of some, but not all, misfolded glycoproteins.</text>
</comment>
<dbReference type="PANTHER" id="PTHR12143">
    <property type="entry name" value="PEPTIDE N-GLYCANASE PNGASE -RELATED"/>
    <property type="match status" value="1"/>
</dbReference>
<evidence type="ECO:0000256" key="6">
    <source>
        <dbReference type="ARBA" id="ARBA00018546"/>
    </source>
</evidence>
<evidence type="ECO:0000256" key="5">
    <source>
        <dbReference type="ARBA" id="ARBA00012158"/>
    </source>
</evidence>
<dbReference type="VEuPathDB" id="VectorBase:LLONM1_011241"/>
<dbReference type="SUPFAM" id="SSF54001">
    <property type="entry name" value="Cysteine proteinases"/>
    <property type="match status" value="2"/>
</dbReference>
<dbReference type="EC" id="3.5.1.52" evidence="5"/>
<evidence type="ECO:0000256" key="1">
    <source>
        <dbReference type="ARBA" id="ARBA00001650"/>
    </source>
</evidence>
<dbReference type="SMART" id="SM00460">
    <property type="entry name" value="TGc"/>
    <property type="match status" value="2"/>
</dbReference>
<dbReference type="SMART" id="SM00613">
    <property type="entry name" value="PAW"/>
    <property type="match status" value="1"/>
</dbReference>
<sequence length="992" mass="115671">MSSFIEKAVGNLAQKDVEKYRVSVGILLKLLDNVIGEPKNLKYRTIRLENKTIKEKLLVLDGMKDLLIALGFEEDSGCLTLSTKVLVGSLKKHRAIIQNSLEKVTRSEAESAASCSSQQKYQRPVFRKARKHAFNENLNVVRSSNAFLHGIVNRAQLVMSYEDEDLQEFGRQCIPIEKLKLQTQEKLRQIQKAIKAKTWKDPEPAFMDLLLVDFTEWFRSSFFTWINQLPCKVCKQTNGRSSVSVEDGIRVEELHCCSTVTRFYRYEDVATLLTTRMGRCGEYANCFTFLCRCLGYDARYVVATFDHVWTEVYSTTQKRWIHVDPSDSVVDAPLMYQHGWKRNVDYVIAHSKDDIQDVTWRYCNDHTQLLKRRTRCSEDELLRVIIKIRERKQKIAPKLRKYRVSVGILLKLLDNVIGEPKNLKYRTIRLENKTIKEKLLVLDGMKDLLIALGFEEDSGCLTLSTKVLVGSLKKHLTRSEAESAASCSSQQKYQRPVFRKARKHAFNENLNVVRSSNAFLHGIVNRAQLVMSYEDEDLQEFGRQCIPIEKLKLQTQEKLRQIQKAIKAKTWKDPEPAFMDLLLVDFTEWFRNSFFTWINQLPCKVCKQTNGRSSVSVEDGIRVEELHCCSTVTRFYRYEDVATLLTTRMGRCGEYANCFTFLCRCLGYDARYVVATFDHVWTEVYSTTQKRWIHVDPSDSVVDAPLMYQHGWKRNVDYVIAHSKDDIQDVTWRYCNDHTQLLKRRTRCSEDELLRVIIKIRERKQKDCTEAKKKYLAKRTLAEVIGFTVARKPNEDELKGRSSGSLAWKQSRGEQQSNAFFTFTATDLDKQHKQFNLRYSCSNDVYEKYIKSPQELQVIETFPSWNSCQYASHNIFRKVEHDWKMTYLARTEDTNEASIEWRFDFTAQNLSIASVFINFETKIYENGRISLLFMNENGEIVRDVQKLKNSRKFVMKAVLSGGKGDIAWQHTQLFRQPLKCPRYPFEICINFF</sequence>
<dbReference type="Gene3D" id="1.20.58.2190">
    <property type="match status" value="1"/>
</dbReference>
<evidence type="ECO:0000256" key="4">
    <source>
        <dbReference type="ARBA" id="ARBA00009390"/>
    </source>
</evidence>
<comment type="catalytic activity">
    <reaction evidence="1">
        <text>Hydrolysis of an N(4)-(acetyl-beta-D-glucosaminyl)asparagine residue in which the glucosamine residue may be further glycosylated, to yield a (substituted) N-acetyl-beta-D-glucosaminylamine and a peptide containing an aspartate residue.</text>
        <dbReference type="EC" id="3.5.1.52"/>
    </reaction>
</comment>
<dbReference type="GO" id="GO:0005634">
    <property type="term" value="C:nucleus"/>
    <property type="evidence" value="ECO:0007669"/>
    <property type="project" value="TreeGrafter"/>
</dbReference>
<evidence type="ECO:0000256" key="11">
    <source>
        <dbReference type="ARBA" id="ARBA00024870"/>
    </source>
</evidence>
<dbReference type="Gene3D" id="3.10.620.30">
    <property type="match status" value="2"/>
</dbReference>
<evidence type="ECO:0000256" key="12">
    <source>
        <dbReference type="ARBA" id="ARBA00032901"/>
    </source>
</evidence>
<dbReference type="PROSITE" id="PS51398">
    <property type="entry name" value="PAW"/>
    <property type="match status" value="1"/>
</dbReference>
<organism evidence="15">
    <name type="scientific">Lutzomyia longipalpis</name>
    <name type="common">Sand fly</name>
    <dbReference type="NCBI Taxonomy" id="7200"/>
    <lineage>
        <taxon>Eukaryota</taxon>
        <taxon>Metazoa</taxon>
        <taxon>Ecdysozoa</taxon>
        <taxon>Arthropoda</taxon>
        <taxon>Hexapoda</taxon>
        <taxon>Insecta</taxon>
        <taxon>Pterygota</taxon>
        <taxon>Neoptera</taxon>
        <taxon>Endopterygota</taxon>
        <taxon>Diptera</taxon>
        <taxon>Nematocera</taxon>
        <taxon>Psychodoidea</taxon>
        <taxon>Psychodidae</taxon>
        <taxon>Lutzomyia</taxon>
        <taxon>Lutzomyia</taxon>
    </lineage>
</organism>
<keyword evidence="10" id="KW-0862">Zinc</keyword>
<evidence type="ECO:0000256" key="8">
    <source>
        <dbReference type="ARBA" id="ARBA00022723"/>
    </source>
</evidence>
<dbReference type="InterPro" id="IPR036339">
    <property type="entry name" value="PUB-like_dom_sf"/>
</dbReference>
<dbReference type="InterPro" id="IPR038765">
    <property type="entry name" value="Papain-like_cys_pep_sf"/>
</dbReference>
<evidence type="ECO:0000259" key="14">
    <source>
        <dbReference type="PROSITE" id="PS51398"/>
    </source>
</evidence>
<evidence type="ECO:0000256" key="2">
    <source>
        <dbReference type="ARBA" id="ARBA00001947"/>
    </source>
</evidence>
<accession>A0A7G3ARG8</accession>
<evidence type="ECO:0000256" key="7">
    <source>
        <dbReference type="ARBA" id="ARBA00022490"/>
    </source>
</evidence>
<feature type="domain" description="PAW" evidence="14">
    <location>
        <begin position="797"/>
        <end position="992"/>
    </location>
</feature>
<dbReference type="SUPFAM" id="SSF49785">
    <property type="entry name" value="Galactose-binding domain-like"/>
    <property type="match status" value="1"/>
</dbReference>
<dbReference type="Pfam" id="PF09409">
    <property type="entry name" value="PUB"/>
    <property type="match status" value="2"/>
</dbReference>
<keyword evidence="9" id="KW-0378">Hydrolase</keyword>
<dbReference type="SUPFAM" id="SSF143503">
    <property type="entry name" value="PUG domain-like"/>
    <property type="match status" value="2"/>
</dbReference>
<dbReference type="Gene3D" id="2.60.120.1020">
    <property type="entry name" value="Peptide N glycanase, PAW domain"/>
    <property type="match status" value="1"/>
</dbReference>
<dbReference type="InterPro" id="IPR002931">
    <property type="entry name" value="Transglutaminase-like"/>
</dbReference>
<comment type="cofactor">
    <cofactor evidence="2">
        <name>Zn(2+)</name>
        <dbReference type="ChEBI" id="CHEBI:29105"/>
    </cofactor>
</comment>
<dbReference type="EMBL" id="GITU01006104">
    <property type="protein sequence ID" value="MBC1174807.1"/>
    <property type="molecule type" value="Transcribed_RNA"/>
</dbReference>
<dbReference type="InterPro" id="IPR006588">
    <property type="entry name" value="Peptide_N_glycanase_PAW_dom"/>
</dbReference>
<comment type="subcellular location">
    <subcellularLocation>
        <location evidence="3">Cytoplasm</location>
    </subcellularLocation>
</comment>
<dbReference type="Gene3D" id="2.20.25.10">
    <property type="match status" value="2"/>
</dbReference>
<name>A0A7G3ARG8_LUTLO</name>
<evidence type="ECO:0000256" key="9">
    <source>
        <dbReference type="ARBA" id="ARBA00022801"/>
    </source>
</evidence>
<evidence type="ECO:0000256" key="13">
    <source>
        <dbReference type="PROSITE-ProRule" id="PRU00731"/>
    </source>
</evidence>
<dbReference type="GO" id="GO:0005829">
    <property type="term" value="C:cytosol"/>
    <property type="evidence" value="ECO:0007669"/>
    <property type="project" value="TreeGrafter"/>
</dbReference>
<dbReference type="InterPro" id="IPR018997">
    <property type="entry name" value="PUB_domain"/>
</dbReference>
<dbReference type="InterPro" id="IPR008979">
    <property type="entry name" value="Galactose-bd-like_sf"/>
</dbReference>
<dbReference type="SMART" id="SM00580">
    <property type="entry name" value="PUG"/>
    <property type="match status" value="2"/>
</dbReference>
<dbReference type="GO" id="GO:0006516">
    <property type="term" value="P:glycoprotein catabolic process"/>
    <property type="evidence" value="ECO:0007669"/>
    <property type="project" value="InterPro"/>
</dbReference>
<comment type="similarity">
    <text evidence="4 13">Belongs to the transglutaminase-like superfamily. PNGase family.</text>
</comment>
<dbReference type="InterPro" id="IPR038680">
    <property type="entry name" value="PAW_sf"/>
</dbReference>
<evidence type="ECO:0000256" key="3">
    <source>
        <dbReference type="ARBA" id="ARBA00004496"/>
    </source>
</evidence>
<protein>
    <recommendedName>
        <fullName evidence="6">Peptide-N(4)-(N-acetyl-beta-glucosaminyl)asparagine amidase</fullName>
        <ecNumber evidence="5">3.5.1.52</ecNumber>
    </recommendedName>
    <alternativeName>
        <fullName evidence="12">Peptide:N-glycanase</fullName>
    </alternativeName>
</protein>
<dbReference type="CDD" id="cd09212">
    <property type="entry name" value="PUB"/>
    <property type="match status" value="2"/>
</dbReference>
<keyword evidence="7" id="KW-0963">Cytoplasm</keyword>
<dbReference type="Pfam" id="PF01841">
    <property type="entry name" value="Transglut_core"/>
    <property type="match status" value="2"/>
</dbReference>
<evidence type="ECO:0000256" key="10">
    <source>
        <dbReference type="ARBA" id="ARBA00022833"/>
    </source>
</evidence>
<dbReference type="GO" id="GO:0000224">
    <property type="term" value="F:peptide-N4-(N-acetyl-beta-glucosaminyl)asparagine amidase activity"/>
    <property type="evidence" value="ECO:0007669"/>
    <property type="project" value="UniProtKB-EC"/>
</dbReference>
<dbReference type="AlphaFoldDB" id="A0A7G3ARG8"/>
<keyword evidence="8" id="KW-0479">Metal-binding</keyword>
<dbReference type="GO" id="GO:0046872">
    <property type="term" value="F:metal ion binding"/>
    <property type="evidence" value="ECO:0007669"/>
    <property type="project" value="UniProtKB-KW"/>
</dbReference>